<evidence type="ECO:0000313" key="2">
    <source>
        <dbReference type="EMBL" id="OAB48417.1"/>
    </source>
</evidence>
<protein>
    <submittedName>
        <fullName evidence="2">Uncharacterized protein</fullName>
    </submittedName>
</protein>
<accession>A0A168R012</accession>
<dbReference type="AlphaFoldDB" id="A0A168R012"/>
<dbReference type="RefSeq" id="WP_068646048.1">
    <property type="nucleotide sequence ID" value="NZ_CP043611.1"/>
</dbReference>
<name>A0A168R012_9BACL</name>
<dbReference type="Proteomes" id="UP000077355">
    <property type="component" value="Unassembled WGS sequence"/>
</dbReference>
<keyword evidence="3" id="KW-1185">Reference proteome</keyword>
<feature type="chain" id="PRO_5007900043" evidence="1">
    <location>
        <begin position="29"/>
        <end position="232"/>
    </location>
</feature>
<evidence type="ECO:0000256" key="1">
    <source>
        <dbReference type="SAM" id="SignalP"/>
    </source>
</evidence>
<dbReference type="OrthoDB" id="2660857at2"/>
<feature type="signal peptide" evidence="1">
    <location>
        <begin position="1"/>
        <end position="28"/>
    </location>
</feature>
<gene>
    <name evidence="2" type="ORF">PBAT_01945</name>
</gene>
<sequence length="232" mass="25886">MNKKNIKWLSISLLTFIFLLALPLATFAASTTTESDLVIKYDCSSTATQQIWKIKNPTSSDYNSSYPNGGYWIAHNSKGNVVQDRWLPNIAAGGETTLVFDITEWGTYSGQNIPTSLTIADKDYKSLQSKPALCEVEKKIEIQFVKTEGTKTYFSVTNTTDNEYKGQWYAFVKNSLYANDGSILIPNDGQPHNLVVNYWDTKITNPLTKLILSDVNSGWLGALKPPVAVWIP</sequence>
<reference evidence="2 3" key="1">
    <citation type="submission" date="2016-03" db="EMBL/GenBank/DDBJ databases">
        <title>Draft genome sequence of Paenibacillus antarcticus CECT 5836.</title>
        <authorList>
            <person name="Shin S.-K."/>
            <person name="Yi H."/>
        </authorList>
    </citation>
    <scope>NUCLEOTIDE SEQUENCE [LARGE SCALE GENOMIC DNA]</scope>
    <source>
        <strain evidence="2 3">CECT 5836</strain>
    </source>
</reference>
<organism evidence="2 3">
    <name type="scientific">Paenibacillus antarcticus</name>
    <dbReference type="NCBI Taxonomy" id="253703"/>
    <lineage>
        <taxon>Bacteria</taxon>
        <taxon>Bacillati</taxon>
        <taxon>Bacillota</taxon>
        <taxon>Bacilli</taxon>
        <taxon>Bacillales</taxon>
        <taxon>Paenibacillaceae</taxon>
        <taxon>Paenibacillus</taxon>
    </lineage>
</organism>
<proteinExistence type="predicted"/>
<comment type="caution">
    <text evidence="2">The sequence shown here is derived from an EMBL/GenBank/DDBJ whole genome shotgun (WGS) entry which is preliminary data.</text>
</comment>
<dbReference type="EMBL" id="LVJI01000001">
    <property type="protein sequence ID" value="OAB48417.1"/>
    <property type="molecule type" value="Genomic_DNA"/>
</dbReference>
<keyword evidence="1" id="KW-0732">Signal</keyword>
<evidence type="ECO:0000313" key="3">
    <source>
        <dbReference type="Proteomes" id="UP000077355"/>
    </source>
</evidence>